<proteinExistence type="predicted"/>
<reference evidence="2 3" key="1">
    <citation type="submission" date="2006-02" db="EMBL/GenBank/DDBJ databases">
        <authorList>
            <person name="Waterbury J."/>
            <person name="Ferriera S."/>
            <person name="Johnson J."/>
            <person name="Kravitz S."/>
            <person name="Halpern A."/>
            <person name="Remington K."/>
            <person name="Beeson K."/>
            <person name="Tran B."/>
            <person name="Rogers Y.-H."/>
            <person name="Friedman R."/>
            <person name="Venter J.C."/>
        </authorList>
    </citation>
    <scope>NUCLEOTIDE SEQUENCE [LARGE SCALE GENOMIC DNA]</scope>
    <source>
        <strain evidence="2 3">Nb-231</strain>
    </source>
</reference>
<dbReference type="eggNOG" id="COG5607">
    <property type="taxonomic scope" value="Bacteria"/>
</dbReference>
<dbReference type="HOGENOM" id="CLU_025044_0_0_6"/>
<accession>A4BPH3</accession>
<dbReference type="EMBL" id="AAOF01000003">
    <property type="protein sequence ID" value="EAR22474.1"/>
    <property type="molecule type" value="Genomic_DNA"/>
</dbReference>
<protein>
    <recommendedName>
        <fullName evidence="1">CHAD domain-containing protein</fullName>
    </recommendedName>
</protein>
<dbReference type="AlphaFoldDB" id="A4BPH3"/>
<dbReference type="Pfam" id="PF05235">
    <property type="entry name" value="CHAD"/>
    <property type="match status" value="1"/>
</dbReference>
<organism evidence="2 3">
    <name type="scientific">Nitrococcus mobilis Nb-231</name>
    <dbReference type="NCBI Taxonomy" id="314278"/>
    <lineage>
        <taxon>Bacteria</taxon>
        <taxon>Pseudomonadati</taxon>
        <taxon>Pseudomonadota</taxon>
        <taxon>Gammaproteobacteria</taxon>
        <taxon>Chromatiales</taxon>
        <taxon>Ectothiorhodospiraceae</taxon>
        <taxon>Nitrococcus</taxon>
    </lineage>
</organism>
<evidence type="ECO:0000259" key="1">
    <source>
        <dbReference type="PROSITE" id="PS51708"/>
    </source>
</evidence>
<dbReference type="InterPro" id="IPR007899">
    <property type="entry name" value="CHAD_dom"/>
</dbReference>
<gene>
    <name evidence="2" type="ORF">NB231_12079</name>
</gene>
<sequence length="515" mass="59130">MAPQAEGEHVLNALASMFPSRLEQASDDHFVYLDTFDWRLFKRGMRLALHTADENRALRLETNDACIYEPLPRSTAPRFAGDLPAGRIHDQIAPIIAVRRLLPRVEIETKTNRVEIGDENKVMACVQLIQTHVTDPEANNDQSKALDPKLQVAATCGDHPATLRRITRYLEYDLGLDPATHETFQEALEIIGHEPSSYRSKPEIGLEPTMTAGEAALAICRTLLDTLLVNEAGVRRDLDMEFLHDFRVAGRRTRSILALIGKVFEPQSKDHFREEFKWLGSVTGPVRDLDVHLLRMNNYRASLPEAASKDLAPLGQYLRRHRSTARRRLTAALRSKRYHALVDTWRAHLDGSQPELLIERIARQPVMDVASKRIWQAYRRVEKRANAIGPDSSADVLHKLRIECKKLRYLLELFYSLYDSNDIDPLIKALKRLQKNLGDFNDLVTQEAALRRIAHEMEQAKFATVDCLLAMGQLLGELIWRQHRERRRFAKCFARFNKPRNRKRFRQTFKTVAAN</sequence>
<feature type="domain" description="CHAD" evidence="1">
    <location>
        <begin position="209"/>
        <end position="502"/>
    </location>
</feature>
<dbReference type="Gene3D" id="1.40.20.10">
    <property type="entry name" value="CHAD domain"/>
    <property type="match status" value="1"/>
</dbReference>
<dbReference type="InterPro" id="IPR038186">
    <property type="entry name" value="CHAD_dom_sf"/>
</dbReference>
<dbReference type="Proteomes" id="UP000003374">
    <property type="component" value="Unassembled WGS sequence"/>
</dbReference>
<dbReference type="PANTHER" id="PTHR39339">
    <property type="entry name" value="SLR1444 PROTEIN"/>
    <property type="match status" value="1"/>
</dbReference>
<evidence type="ECO:0000313" key="3">
    <source>
        <dbReference type="Proteomes" id="UP000003374"/>
    </source>
</evidence>
<dbReference type="PROSITE" id="PS51708">
    <property type="entry name" value="CHAD"/>
    <property type="match status" value="1"/>
</dbReference>
<name>A4BPH3_9GAMM</name>
<evidence type="ECO:0000313" key="2">
    <source>
        <dbReference type="EMBL" id="EAR22474.1"/>
    </source>
</evidence>
<keyword evidence="3" id="KW-1185">Reference proteome</keyword>
<dbReference type="PANTHER" id="PTHR39339:SF1">
    <property type="entry name" value="CHAD DOMAIN-CONTAINING PROTEIN"/>
    <property type="match status" value="1"/>
</dbReference>
<dbReference type="STRING" id="314278.NB231_12079"/>
<comment type="caution">
    <text evidence="2">The sequence shown here is derived from an EMBL/GenBank/DDBJ whole genome shotgun (WGS) entry which is preliminary data.</text>
</comment>
<dbReference type="SMART" id="SM00880">
    <property type="entry name" value="CHAD"/>
    <property type="match status" value="1"/>
</dbReference>